<protein>
    <recommendedName>
        <fullName evidence="3">protein O-GlcNAc transferase</fullName>
        <ecNumber evidence="3">2.4.1.255</ecNumber>
    </recommendedName>
</protein>
<reference evidence="10 11" key="1">
    <citation type="submission" date="2018-04" db="EMBL/GenBank/DDBJ databases">
        <title>Polynucleobacter sp. UK-Long2-W17 genome.</title>
        <authorList>
            <person name="Hahn M.W."/>
        </authorList>
    </citation>
    <scope>NUCLEOTIDE SEQUENCE [LARGE SCALE GENOMIC DNA]</scope>
    <source>
        <strain evidence="10 11">UK-Long2-W17</strain>
    </source>
</reference>
<evidence type="ECO:0000256" key="4">
    <source>
        <dbReference type="ARBA" id="ARBA00022676"/>
    </source>
</evidence>
<evidence type="ECO:0000313" key="11">
    <source>
        <dbReference type="Proteomes" id="UP000501090"/>
    </source>
</evidence>
<dbReference type="Proteomes" id="UP000501090">
    <property type="component" value="Chromosome"/>
</dbReference>
<dbReference type="PROSITE" id="PS50005">
    <property type="entry name" value="TPR"/>
    <property type="match status" value="3"/>
</dbReference>
<dbReference type="SMART" id="SM00028">
    <property type="entry name" value="TPR"/>
    <property type="match status" value="5"/>
</dbReference>
<evidence type="ECO:0000256" key="8">
    <source>
        <dbReference type="PROSITE-ProRule" id="PRU00339"/>
    </source>
</evidence>
<evidence type="ECO:0000313" key="10">
    <source>
        <dbReference type="EMBL" id="QKM60397.1"/>
    </source>
</evidence>
<feature type="domain" description="O-GlcNAc transferase C-terminal" evidence="9">
    <location>
        <begin position="487"/>
        <end position="674"/>
    </location>
</feature>
<dbReference type="Gene3D" id="3.40.50.11380">
    <property type="match status" value="1"/>
</dbReference>
<feature type="repeat" description="TPR" evidence="8">
    <location>
        <begin position="175"/>
        <end position="208"/>
    </location>
</feature>
<dbReference type="AlphaFoldDB" id="A0A6M9PNM2"/>
<dbReference type="KEGG" id="pard:DN92_04690"/>
<dbReference type="Pfam" id="PF13431">
    <property type="entry name" value="TPR_17"/>
    <property type="match status" value="1"/>
</dbReference>
<dbReference type="InterPro" id="IPR011990">
    <property type="entry name" value="TPR-like_helical_dom_sf"/>
</dbReference>
<evidence type="ECO:0000256" key="1">
    <source>
        <dbReference type="ARBA" id="ARBA00004922"/>
    </source>
</evidence>
<evidence type="ECO:0000256" key="5">
    <source>
        <dbReference type="ARBA" id="ARBA00022679"/>
    </source>
</evidence>
<feature type="domain" description="O-GlcNAc transferase C-terminal" evidence="9">
    <location>
        <begin position="320"/>
        <end position="475"/>
    </location>
</feature>
<evidence type="ECO:0000256" key="6">
    <source>
        <dbReference type="ARBA" id="ARBA00022737"/>
    </source>
</evidence>
<dbReference type="RefSeq" id="WP_173960160.1">
    <property type="nucleotide sequence ID" value="NZ_CBCSCC010000002.1"/>
</dbReference>
<dbReference type="EMBL" id="CP028940">
    <property type="protein sequence ID" value="QKM60397.1"/>
    <property type="molecule type" value="Genomic_DNA"/>
</dbReference>
<dbReference type="PANTHER" id="PTHR44366">
    <property type="entry name" value="UDP-N-ACETYLGLUCOSAMINE--PEPTIDE N-ACETYLGLUCOSAMINYLTRANSFERASE 110 KDA SUBUNIT"/>
    <property type="match status" value="1"/>
</dbReference>
<dbReference type="SUPFAM" id="SSF48452">
    <property type="entry name" value="TPR-like"/>
    <property type="match status" value="2"/>
</dbReference>
<dbReference type="PROSITE" id="PS50293">
    <property type="entry name" value="TPR_REGION"/>
    <property type="match status" value="2"/>
</dbReference>
<keyword evidence="11" id="KW-1185">Reference proteome</keyword>
<dbReference type="Pfam" id="PF13414">
    <property type="entry name" value="TPR_11"/>
    <property type="match status" value="1"/>
</dbReference>
<evidence type="ECO:0000256" key="7">
    <source>
        <dbReference type="ARBA" id="ARBA00022803"/>
    </source>
</evidence>
<dbReference type="Gene3D" id="3.40.50.2000">
    <property type="entry name" value="Glycogen Phosphorylase B"/>
    <property type="match status" value="1"/>
</dbReference>
<feature type="repeat" description="TPR" evidence="8">
    <location>
        <begin position="107"/>
        <end position="140"/>
    </location>
</feature>
<dbReference type="EC" id="2.4.1.255" evidence="3"/>
<dbReference type="PANTHER" id="PTHR44366:SF1">
    <property type="entry name" value="UDP-N-ACETYLGLUCOSAMINE--PEPTIDE N-ACETYLGLUCOSAMINYLTRANSFERASE 110 KDA SUBUNIT"/>
    <property type="match status" value="1"/>
</dbReference>
<dbReference type="GO" id="GO:0097363">
    <property type="term" value="F:protein O-acetylglucosaminyltransferase activity"/>
    <property type="evidence" value="ECO:0007669"/>
    <property type="project" value="UniProtKB-EC"/>
</dbReference>
<keyword evidence="4" id="KW-0328">Glycosyltransferase</keyword>
<dbReference type="GO" id="GO:0006493">
    <property type="term" value="P:protein O-linked glycosylation"/>
    <property type="evidence" value="ECO:0007669"/>
    <property type="project" value="InterPro"/>
</dbReference>
<accession>A0A6M9PNM2</accession>
<keyword evidence="6" id="KW-0677">Repeat</keyword>
<dbReference type="Gene3D" id="1.25.40.10">
    <property type="entry name" value="Tetratricopeptide repeat domain"/>
    <property type="match status" value="2"/>
</dbReference>
<keyword evidence="7 8" id="KW-0802">TPR repeat</keyword>
<dbReference type="Pfam" id="PF13181">
    <property type="entry name" value="TPR_8"/>
    <property type="match status" value="1"/>
</dbReference>
<comment type="similarity">
    <text evidence="2">Belongs to the glycosyltransferase 41 family. O-GlcNAc transferase subfamily.</text>
</comment>
<keyword evidence="5" id="KW-0808">Transferase</keyword>
<dbReference type="InterPro" id="IPR019734">
    <property type="entry name" value="TPR_rpt"/>
</dbReference>
<comment type="pathway">
    <text evidence="1">Protein modification; protein glycosylation.</text>
</comment>
<name>A0A6M9PNM2_9BURK</name>
<evidence type="ECO:0000256" key="2">
    <source>
        <dbReference type="ARBA" id="ARBA00005386"/>
    </source>
</evidence>
<sequence length="688" mass="76722">MNAHHQKLYEQMLQAFQGQNLETAERLAKMLLKVNSTNLVALQVYGLSLAMQGRSIESVVPLYKASQQDQKNSELLMNLAKAQHDACMHTEAIATYKKLDRLIPGNKQILTDLGTAFAKVKNFQDAQFCFEKAMQVDPNYFLTWSNRGNLLAETGSTAEAIVSYEKALELNPNYAESWTNYGNALFDLSRYQEARLAHERALELNPNYAEAWSNYGNTLLELKDSGDYEAYQKAYSLKPDHPFLIGQLFSAATSRCDWNISQALASKITSDAELGKKVAHPFILLQTDASLELQKLAAEIFINDRVSFLNTDPPVAPMRDDRNKIRIGYFSSDFKAHPVGILMENLLKYHNREQFELYGFFLNVTTGDVTEGRLVNAFDKTFYLHGVSDSEASNLAIGCALDIAIDLNGHTSGARTSLFGRKLAPIQINYLGYAGTSGANFYDVLIADEIAVPPEHQIHFSEQILYLPNSFFPVDTSIPVEDFGDLPSRLSQGLPETGFVFACFNNSYKITPPIFDLWMRLLQDVPGSVLWLSKPAPEALENLKQEAESRGIDSSRLIFASRMPERSEHLGRLRLADLFLDTPNYNAHATAADALWAGLPVLTLIGSTFAGRVAASQINALGLNELIAHSEAEYVAKALEFSTHPGALKSIRQQLEANRDESPLFNTRQYVQDLESLYIGLVSKTKSH</sequence>
<feature type="repeat" description="TPR" evidence="8">
    <location>
        <begin position="141"/>
        <end position="174"/>
    </location>
</feature>
<evidence type="ECO:0000259" key="9">
    <source>
        <dbReference type="Pfam" id="PF13844"/>
    </source>
</evidence>
<gene>
    <name evidence="10" type="ORF">DN92_04690</name>
</gene>
<evidence type="ECO:0000256" key="3">
    <source>
        <dbReference type="ARBA" id="ARBA00011970"/>
    </source>
</evidence>
<proteinExistence type="inferred from homology"/>
<organism evidence="10 11">
    <name type="scientific">Polynucleobacter arcticus</name>
    <dbReference type="NCBI Taxonomy" id="1743165"/>
    <lineage>
        <taxon>Bacteria</taxon>
        <taxon>Pseudomonadati</taxon>
        <taxon>Pseudomonadota</taxon>
        <taxon>Betaproteobacteria</taxon>
        <taxon>Burkholderiales</taxon>
        <taxon>Burkholderiaceae</taxon>
        <taxon>Polynucleobacter</taxon>
    </lineage>
</organism>
<dbReference type="Pfam" id="PF13844">
    <property type="entry name" value="Glyco_transf_41"/>
    <property type="match status" value="2"/>
</dbReference>
<dbReference type="InterPro" id="IPR029489">
    <property type="entry name" value="OGT/SEC/SPY_C"/>
</dbReference>
<dbReference type="InterPro" id="IPR037919">
    <property type="entry name" value="OGT"/>
</dbReference>